<dbReference type="InterPro" id="IPR000086">
    <property type="entry name" value="NUDIX_hydrolase_dom"/>
</dbReference>
<proteinExistence type="predicted"/>
<feature type="region of interest" description="Disordered" evidence="1">
    <location>
        <begin position="74"/>
        <end position="94"/>
    </location>
</feature>
<dbReference type="GO" id="GO:0006167">
    <property type="term" value="P:AMP biosynthetic process"/>
    <property type="evidence" value="ECO:0007669"/>
    <property type="project" value="TreeGrafter"/>
</dbReference>
<evidence type="ECO:0000256" key="1">
    <source>
        <dbReference type="SAM" id="MobiDB-lite"/>
    </source>
</evidence>
<keyword evidence="4" id="KW-1185">Reference proteome</keyword>
<dbReference type="PANTHER" id="PTHR21340:SF7">
    <property type="entry name" value="NUDIX HYDROLASE DOMAIN-CONTAINING PROTEIN"/>
    <property type="match status" value="1"/>
</dbReference>
<gene>
    <name evidence="3" type="ORF">KDY119_03238</name>
</gene>
<evidence type="ECO:0000259" key="2">
    <source>
        <dbReference type="PROSITE" id="PS51462"/>
    </source>
</evidence>
<dbReference type="InterPro" id="IPR015797">
    <property type="entry name" value="NUDIX_hydrolase-like_dom_sf"/>
</dbReference>
<dbReference type="PANTHER" id="PTHR21340">
    <property type="entry name" value="DIADENOSINE 5,5-P1,P4-TETRAPHOSPHATE PYROPHOSPHOHYDROLASE MUTT"/>
    <property type="match status" value="1"/>
</dbReference>
<dbReference type="EMBL" id="CP045529">
    <property type="protein sequence ID" value="QFU99703.1"/>
    <property type="molecule type" value="Genomic_DNA"/>
</dbReference>
<name>A0A5P9QDZ6_9MICO</name>
<accession>A0A5P9QDZ6</accession>
<dbReference type="Gene3D" id="3.90.79.10">
    <property type="entry name" value="Nucleoside Triphosphate Pyrophosphohydrolase"/>
    <property type="match status" value="1"/>
</dbReference>
<protein>
    <recommendedName>
        <fullName evidence="2">Nudix hydrolase domain-containing protein</fullName>
    </recommendedName>
</protein>
<sequence length="178" mass="19504">MAVSESAGLVLWRQGLEDVEVLVGHMGGPFWSRKDARAWTIPKGEVETLPADDDAPARTEALYDAALRETTEELGVLPPSAPGPDGAPEPDVELGTVRNKRGKRVTAWARHVPDGWDLPDPGRPASNTFTLEWPPRSGRLQEFPELDRTRWCGLDEARALVVAAQEELLTRLEAHLAG</sequence>
<dbReference type="GO" id="GO:0004081">
    <property type="term" value="F:bis(5'-nucleosyl)-tetraphosphatase (asymmetrical) activity"/>
    <property type="evidence" value="ECO:0007669"/>
    <property type="project" value="TreeGrafter"/>
</dbReference>
<evidence type="ECO:0000313" key="4">
    <source>
        <dbReference type="Proteomes" id="UP000326702"/>
    </source>
</evidence>
<dbReference type="KEGG" id="lxl:KDY119_03238"/>
<dbReference type="InterPro" id="IPR051325">
    <property type="entry name" value="Nudix_hydrolase_domain"/>
</dbReference>
<dbReference type="AlphaFoldDB" id="A0A5P9QDZ6"/>
<dbReference type="Proteomes" id="UP000326702">
    <property type="component" value="Chromosome"/>
</dbReference>
<reference evidence="3 4" key="1">
    <citation type="submission" date="2019-10" db="EMBL/GenBank/DDBJ databases">
        <title>Genome sequence of Luteimicrobium xylanilyticum HY-24.</title>
        <authorList>
            <person name="Kim D.Y."/>
            <person name="Park H.-Y."/>
        </authorList>
    </citation>
    <scope>NUCLEOTIDE SEQUENCE [LARGE SCALE GENOMIC DNA]</scope>
    <source>
        <strain evidence="3 4">HY-24</strain>
    </source>
</reference>
<evidence type="ECO:0000313" key="3">
    <source>
        <dbReference type="EMBL" id="QFU99703.1"/>
    </source>
</evidence>
<dbReference type="OrthoDB" id="954553at2"/>
<dbReference type="PROSITE" id="PS51462">
    <property type="entry name" value="NUDIX"/>
    <property type="match status" value="1"/>
</dbReference>
<dbReference type="GO" id="GO:0006754">
    <property type="term" value="P:ATP biosynthetic process"/>
    <property type="evidence" value="ECO:0007669"/>
    <property type="project" value="TreeGrafter"/>
</dbReference>
<dbReference type="SUPFAM" id="SSF55811">
    <property type="entry name" value="Nudix"/>
    <property type="match status" value="1"/>
</dbReference>
<organism evidence="3 4">
    <name type="scientific">Luteimicrobium xylanilyticum</name>
    <dbReference type="NCBI Taxonomy" id="1133546"/>
    <lineage>
        <taxon>Bacteria</taxon>
        <taxon>Bacillati</taxon>
        <taxon>Actinomycetota</taxon>
        <taxon>Actinomycetes</taxon>
        <taxon>Micrococcales</taxon>
        <taxon>Luteimicrobium</taxon>
    </lineage>
</organism>
<feature type="domain" description="Nudix hydrolase" evidence="2">
    <location>
        <begin position="2"/>
        <end position="174"/>
    </location>
</feature>